<evidence type="ECO:0000313" key="2">
    <source>
        <dbReference type="Proteomes" id="UP000828941"/>
    </source>
</evidence>
<reference evidence="1 2" key="1">
    <citation type="journal article" date="2022" name="DNA Res.">
        <title>Chromosomal-level genome assembly of the orchid tree Bauhinia variegata (Leguminosae; Cercidoideae) supports the allotetraploid origin hypothesis of Bauhinia.</title>
        <authorList>
            <person name="Zhong Y."/>
            <person name="Chen Y."/>
            <person name="Zheng D."/>
            <person name="Pang J."/>
            <person name="Liu Y."/>
            <person name="Luo S."/>
            <person name="Meng S."/>
            <person name="Qian L."/>
            <person name="Wei D."/>
            <person name="Dai S."/>
            <person name="Zhou R."/>
        </authorList>
    </citation>
    <scope>NUCLEOTIDE SEQUENCE [LARGE SCALE GENOMIC DNA]</scope>
    <source>
        <strain evidence="1">BV-YZ2020</strain>
    </source>
</reference>
<dbReference type="Proteomes" id="UP000828941">
    <property type="component" value="Chromosome 2"/>
</dbReference>
<accession>A0ACB9PZV2</accession>
<name>A0ACB9PZV2_BAUVA</name>
<proteinExistence type="predicted"/>
<comment type="caution">
    <text evidence="1">The sequence shown here is derived from an EMBL/GenBank/DDBJ whole genome shotgun (WGS) entry which is preliminary data.</text>
</comment>
<organism evidence="1 2">
    <name type="scientific">Bauhinia variegata</name>
    <name type="common">Purple orchid tree</name>
    <name type="synonym">Phanera variegata</name>
    <dbReference type="NCBI Taxonomy" id="167791"/>
    <lineage>
        <taxon>Eukaryota</taxon>
        <taxon>Viridiplantae</taxon>
        <taxon>Streptophyta</taxon>
        <taxon>Embryophyta</taxon>
        <taxon>Tracheophyta</taxon>
        <taxon>Spermatophyta</taxon>
        <taxon>Magnoliopsida</taxon>
        <taxon>eudicotyledons</taxon>
        <taxon>Gunneridae</taxon>
        <taxon>Pentapetalae</taxon>
        <taxon>rosids</taxon>
        <taxon>fabids</taxon>
        <taxon>Fabales</taxon>
        <taxon>Fabaceae</taxon>
        <taxon>Cercidoideae</taxon>
        <taxon>Cercideae</taxon>
        <taxon>Bauhiniinae</taxon>
        <taxon>Bauhinia</taxon>
    </lineage>
</organism>
<gene>
    <name evidence="1" type="ORF">L6164_002943</name>
</gene>
<keyword evidence="2" id="KW-1185">Reference proteome</keyword>
<protein>
    <submittedName>
        <fullName evidence="1">Uncharacterized protein</fullName>
    </submittedName>
</protein>
<dbReference type="EMBL" id="CM039427">
    <property type="protein sequence ID" value="KAI4354043.1"/>
    <property type="molecule type" value="Genomic_DNA"/>
</dbReference>
<evidence type="ECO:0000313" key="1">
    <source>
        <dbReference type="EMBL" id="KAI4354043.1"/>
    </source>
</evidence>
<sequence length="78" mass="8861">MALLHGFPLKFIPANFYLESLVALELKYNNLILLWKEAKLLEKLKILNLSHSHHLEQSPDFSNMPNLGKADTDCSLGI</sequence>